<reference evidence="2" key="2">
    <citation type="submission" date="2023-12" db="EMBL/GenBank/DDBJ databases">
        <authorList>
            <person name="Sun Q."/>
            <person name="Inoue M."/>
        </authorList>
    </citation>
    <scope>NUCLEOTIDE SEQUENCE</scope>
    <source>
        <strain evidence="2">JCM 17590</strain>
    </source>
</reference>
<organism evidence="2 3">
    <name type="scientific">Gryllotalpicola daejeonensis</name>
    <dbReference type="NCBI Taxonomy" id="993087"/>
    <lineage>
        <taxon>Bacteria</taxon>
        <taxon>Bacillati</taxon>
        <taxon>Actinomycetota</taxon>
        <taxon>Actinomycetes</taxon>
        <taxon>Micrococcales</taxon>
        <taxon>Microbacteriaceae</taxon>
        <taxon>Gryllotalpicola</taxon>
    </lineage>
</organism>
<feature type="transmembrane region" description="Helical" evidence="1">
    <location>
        <begin position="117"/>
        <end position="136"/>
    </location>
</feature>
<dbReference type="EMBL" id="BAABBV010000001">
    <property type="protein sequence ID" value="GAA4154811.1"/>
    <property type="molecule type" value="Genomic_DNA"/>
</dbReference>
<feature type="transmembrane region" description="Helical" evidence="1">
    <location>
        <begin position="12"/>
        <end position="33"/>
    </location>
</feature>
<gene>
    <name evidence="2" type="ORF">GCM10022286_02850</name>
</gene>
<proteinExistence type="predicted"/>
<evidence type="ECO:0000256" key="1">
    <source>
        <dbReference type="SAM" id="Phobius"/>
    </source>
</evidence>
<comment type="caution">
    <text evidence="2">The sequence shown here is derived from an EMBL/GenBank/DDBJ whole genome shotgun (WGS) entry which is preliminary data.</text>
</comment>
<dbReference type="RefSeq" id="WP_344789958.1">
    <property type="nucleotide sequence ID" value="NZ_BAABBV010000001.1"/>
</dbReference>
<keyword evidence="1" id="KW-0472">Membrane</keyword>
<evidence type="ECO:0000313" key="3">
    <source>
        <dbReference type="Proteomes" id="UP001415169"/>
    </source>
</evidence>
<keyword evidence="3" id="KW-1185">Reference proteome</keyword>
<reference evidence="2" key="1">
    <citation type="journal article" date="2014" name="Int. J. Syst. Evol. Microbiol.">
        <title>Complete genome of a new Firmicutes species belonging to the dominant human colonic microbiota ('Ruminococcus bicirculans') reveals two chromosomes and a selective capacity to utilize plant glucans.</title>
        <authorList>
            <consortium name="NISC Comparative Sequencing Program"/>
            <person name="Wegmann U."/>
            <person name="Louis P."/>
            <person name="Goesmann A."/>
            <person name="Henrissat B."/>
            <person name="Duncan S.H."/>
            <person name="Flint H.J."/>
        </authorList>
    </citation>
    <scope>NUCLEOTIDE SEQUENCE</scope>
    <source>
        <strain evidence="2">JCM 17590</strain>
    </source>
</reference>
<accession>A0ABP7ZDZ8</accession>
<protein>
    <submittedName>
        <fullName evidence="2">Uncharacterized protein</fullName>
    </submittedName>
</protein>
<name>A0ABP7ZDZ8_9MICO</name>
<feature type="transmembrane region" description="Helical" evidence="1">
    <location>
        <begin position="54"/>
        <end position="73"/>
    </location>
</feature>
<feature type="transmembrane region" description="Helical" evidence="1">
    <location>
        <begin position="142"/>
        <end position="164"/>
    </location>
</feature>
<feature type="transmembrane region" description="Helical" evidence="1">
    <location>
        <begin position="79"/>
        <end position="97"/>
    </location>
</feature>
<keyword evidence="1" id="KW-1133">Transmembrane helix</keyword>
<keyword evidence="1" id="KW-0812">Transmembrane</keyword>
<sequence length="169" mass="17661">MPAYEPDAWHEFFIGSAGGVAALSGLIFVAVSVNLREIFAAEKEEGGRFLTGRAIEALVALLLALVISMVGLAPEIAPWVLGTFVLLAAAASAISPLRMIVTARSARSRQKGGASRLVMATAFFVVLLVAGISIIVQAGGGLYWLPVAFVIGVMVAAVNAWVLLVEVLR</sequence>
<evidence type="ECO:0000313" key="2">
    <source>
        <dbReference type="EMBL" id="GAA4154811.1"/>
    </source>
</evidence>
<dbReference type="Proteomes" id="UP001415169">
    <property type="component" value="Unassembled WGS sequence"/>
</dbReference>